<dbReference type="Proteomes" id="UP000515152">
    <property type="component" value="Chromosome 12"/>
</dbReference>
<keyword evidence="17" id="KW-1185">Reference proteome</keyword>
<gene>
    <name evidence="18" type="primary">pcsk5a</name>
</gene>
<proteinExistence type="inferred from homology"/>
<dbReference type="FunFam" id="3.30.70.850:FF:000001">
    <property type="entry name" value="Proprotein convertase subtilisin/kexin type 5"/>
    <property type="match status" value="1"/>
</dbReference>
<evidence type="ECO:0000256" key="2">
    <source>
        <dbReference type="ARBA" id="ARBA00022670"/>
    </source>
</evidence>
<evidence type="ECO:0000256" key="8">
    <source>
        <dbReference type="ARBA" id="ARBA00023145"/>
    </source>
</evidence>
<dbReference type="InterPro" id="IPR023827">
    <property type="entry name" value="Peptidase_S8_Asp-AS"/>
</dbReference>
<dbReference type="InterPro" id="IPR032778">
    <property type="entry name" value="GF_recep_IV"/>
</dbReference>
<feature type="chain" id="PRO_5027997155" evidence="15">
    <location>
        <begin position="27"/>
        <end position="1899"/>
    </location>
</feature>
<feature type="compositionally biased region" description="Acidic residues" evidence="13">
    <location>
        <begin position="1833"/>
        <end position="1844"/>
    </location>
</feature>
<evidence type="ECO:0000256" key="9">
    <source>
        <dbReference type="ARBA" id="ARBA00023180"/>
    </source>
</evidence>
<dbReference type="PROSITE" id="PS51829">
    <property type="entry name" value="P_HOMO_B"/>
    <property type="match status" value="1"/>
</dbReference>
<dbReference type="SMART" id="SM00261">
    <property type="entry name" value="FU"/>
    <property type="match status" value="22"/>
</dbReference>
<sequence>MSRCRFNRLLQICVLMLGFLLTPGQTRVFTNRWAVKITGGPEAANFIAEKYGFLNMGQIGDLQDHYHFLHPRIMKRSTASILGNHSLIAMESNVEWAQQQVVHHRTKRDDTISFNDPKWDKMWYIHCDQNCLTDMNIKGAWNRGYTGKGVVVSILDDGIEKVHPDLKHNYDPRASWDFNRDDPDPSPRYDVTDENKHGTRCAGVVAAAANNSLCMVGVAYNAKIGGIRMLDGDMSDMLEAQSLSFRPQYIDIYSSSWGPDDDGRTVDGPGSLARLALENGIRKGRKGRGSIFVWASGNGGRNKDHCSCDGYTNSIYTISVSSTTQSGRKPWYLEECASTLATTYSSGEANSIGIVTTDLRQRCTEEHSGTSASAPMAAGIIALTLEANPLLTWRDVQHIIVKTSRRGHLSAPDWQTNGAGHDVSHLYGFGLMDAEAMVTEAERWTHAPPHRVCVDNIVYGNREIRADRVLRSTHTSSGCNKHVAYLEHVAISVTLLHPRRGDLSVTLTSPSGTRSQLLITRENDYSAEGFRRWKFMTTHCWGETPSGEWTLEIRDTPSRKRPYRHAAKLIEWYLVLYGTTVHPNPSPRHVQARSVDAAIDDNIPEEYTGPCDPECSEDGCEGPGADQCVACLHFFLKFKNNTRTCVSGCPKGFWGDRKRCKKCYSSCETCEGSRSNQCTSCKPSHHFNEDTSSCMTSCEDGYYVEHVGNVCRKCSENCMRCTASTICTECMEGHSLVGNKCQRTCAAGTYLSEQQGTCEPCHAACATCAGAGVEACKHCAEGYVIEEWKCVSSCSQGFYATQQGSDSKICRRCDASCLACVGDGRGNCSSCVEGHTLQDRVCVTECKDGEYQDDQGNCHACDGTCHKCRGPRNNDCINCSPPLFLDEGQCVASCPSGRYQAAGQCHLCDHTCAECVDRGPANCSSCDTDKFGTDRYLFQGQCVDSCPEAHFHTQQKTCEACPEQCQLCSSASRCLKCSPPYYLNHGVCTRLECGEGEVEDPDYDDCMPCEEGCMKCVLYNPKHCMSCIEGYYKYEEGCYKHCPAKTYPVEEDMTCMACDSNCVSCDEHECYWCETDLFLLDGKCVQDCPEGFYGNEDSQECEECDEMCRTCSGPEDDECDSCQEGDKLQDGECGPDQDSCPSKTYPTDEGECKACHSSCESCAGPLKSDCVSCVKGRYLTTDQTCVLRCPAGRFGSRASGVCEVCSAGCAQCASLQQCQRCQSTRRKQLYLQNSQCVQQCTSGFPLGQVCESCVEGCLTCERNATHCLRCQEPLVLHKHKCLDTCPPEHTLRDGECQHCPAGCRRCTGTGLCAECEESHLLHESHCVAECPGGFYGDTEGRVCGRCHGDCELCDGPGAEECDACADPDASLQNGKCVVPCPERTYKDAHTGECMNCDPSCHRCSGPHATSCTSCAEGLRLDAHARCATLATCPARHYADQNGECHQCHKYCQQCSGPDRSQCLSCSPNHYLLNGSCVDACPVGSFRDQSQQTCEACHPSCLSCVGRHSHECLACKPELFRDSKECVETCHSSHYGDMSTRACEPCDANCAECLEAGPDSCLSCREGQVYLRRQGQCLHTCPLDHYEDTHHKTCEPCHPSCKTCLSKGAQSCDSCHIGYSLVEGACVSQCIMGEFPVVEQHLTNRCESCHDSCLECRGPGPHNCTLCSGQSILTVEGRCLPCCTREHSGAGGEGAPPQQECCNCTETKGECILSTNFAFRNEPEDGDDDEEERGNLALFITTCVLLLLGLGAVAILIRRSLAKGPSKPDRVPGRGYEKLSNSNRYGGGGIGGATSFSSESYSTGGGGFQGGSSGGRFREEQLVDLNDRSKGRGEDDDDDEDEDEDIVYMGQDGTVYRKFRYGQLNDDNEDELEYDDESYTFRADPFADNQPDKATTPQMV</sequence>
<dbReference type="Pfam" id="PF00082">
    <property type="entry name" value="Peptidase_S8"/>
    <property type="match status" value="1"/>
</dbReference>
<dbReference type="PROSITE" id="PS51892">
    <property type="entry name" value="SUBTILASE"/>
    <property type="match status" value="1"/>
</dbReference>
<feature type="domain" description="P/Homo B" evidence="16">
    <location>
        <begin position="439"/>
        <end position="582"/>
    </location>
</feature>
<dbReference type="CDD" id="cd00064">
    <property type="entry name" value="FU"/>
    <property type="match status" value="16"/>
</dbReference>
<dbReference type="PRINTS" id="PR00723">
    <property type="entry name" value="SUBTILISIN"/>
</dbReference>
<feature type="region of interest" description="Disordered" evidence="13">
    <location>
        <begin position="1880"/>
        <end position="1899"/>
    </location>
</feature>
<feature type="signal peptide" evidence="15">
    <location>
        <begin position="1"/>
        <end position="26"/>
    </location>
</feature>
<feature type="active site" description="Charge relay system" evidence="10 11">
    <location>
        <position position="197"/>
    </location>
</feature>
<organism evidence="17 18">
    <name type="scientific">Clupea harengus</name>
    <name type="common">Atlantic herring</name>
    <dbReference type="NCBI Taxonomy" id="7950"/>
    <lineage>
        <taxon>Eukaryota</taxon>
        <taxon>Metazoa</taxon>
        <taxon>Chordata</taxon>
        <taxon>Craniata</taxon>
        <taxon>Vertebrata</taxon>
        <taxon>Euteleostomi</taxon>
        <taxon>Actinopterygii</taxon>
        <taxon>Neopterygii</taxon>
        <taxon>Teleostei</taxon>
        <taxon>Clupei</taxon>
        <taxon>Clupeiformes</taxon>
        <taxon>Clupeoidei</taxon>
        <taxon>Clupeidae</taxon>
        <taxon>Clupea</taxon>
    </lineage>
</organism>
<dbReference type="PROSITE" id="PS00136">
    <property type="entry name" value="SUBTILASE_ASP"/>
    <property type="match status" value="1"/>
</dbReference>
<keyword evidence="9" id="KW-0325">Glycoprotein</keyword>
<dbReference type="Gene3D" id="3.30.70.850">
    <property type="entry name" value="Peptidase S8, pro-domain"/>
    <property type="match status" value="1"/>
</dbReference>
<feature type="compositionally biased region" description="Basic and acidic residues" evidence="13">
    <location>
        <begin position="1765"/>
        <end position="1776"/>
    </location>
</feature>
<keyword evidence="3" id="KW-0165">Cleavage on pair of basic residues</keyword>
<dbReference type="SUPFAM" id="SSF49785">
    <property type="entry name" value="Galactose-binding domain-like"/>
    <property type="match status" value="1"/>
</dbReference>
<feature type="compositionally biased region" description="Basic and acidic residues" evidence="13">
    <location>
        <begin position="1815"/>
        <end position="1832"/>
    </location>
</feature>
<dbReference type="GO" id="GO:0016486">
    <property type="term" value="P:peptide hormone processing"/>
    <property type="evidence" value="ECO:0007669"/>
    <property type="project" value="TreeGrafter"/>
</dbReference>
<evidence type="ECO:0000259" key="16">
    <source>
        <dbReference type="PROSITE" id="PS51829"/>
    </source>
</evidence>
<evidence type="ECO:0000256" key="12">
    <source>
        <dbReference type="RuleBase" id="RU003355"/>
    </source>
</evidence>
<dbReference type="InterPro" id="IPR023828">
    <property type="entry name" value="Peptidase_S8_Ser-AS"/>
</dbReference>
<dbReference type="Pfam" id="PF01483">
    <property type="entry name" value="P_proprotein"/>
    <property type="match status" value="1"/>
</dbReference>
<feature type="transmembrane region" description="Helical" evidence="14">
    <location>
        <begin position="1735"/>
        <end position="1756"/>
    </location>
</feature>
<keyword evidence="8" id="KW-0865">Zymogen</keyword>
<keyword evidence="7 11" id="KW-0720">Serine protease</keyword>
<dbReference type="InterPro" id="IPR038466">
    <property type="entry name" value="S8_pro-domain_sf"/>
</dbReference>
<keyword evidence="14" id="KW-0812">Transmembrane</keyword>
<dbReference type="InterPro" id="IPR006212">
    <property type="entry name" value="Furin_repeat"/>
</dbReference>
<evidence type="ECO:0000256" key="7">
    <source>
        <dbReference type="ARBA" id="ARBA00022825"/>
    </source>
</evidence>
<dbReference type="KEGG" id="char:105902634"/>
<dbReference type="RefSeq" id="XP_012685767.2">
    <property type="nucleotide sequence ID" value="XM_012830313.3"/>
</dbReference>
<dbReference type="FunFam" id="2.60.120.260:FF:000006">
    <property type="entry name" value="Proprotein convertase subtilisin/kexin type 5"/>
    <property type="match status" value="1"/>
</dbReference>
<dbReference type="Pfam" id="PF16470">
    <property type="entry name" value="S8_pro-domain"/>
    <property type="match status" value="1"/>
</dbReference>
<protein>
    <submittedName>
        <fullName evidence="18">Proprotein convertase subtilisin/kexin type 5</fullName>
    </submittedName>
</protein>
<evidence type="ECO:0000256" key="3">
    <source>
        <dbReference type="ARBA" id="ARBA00022685"/>
    </source>
</evidence>
<dbReference type="InterPro" id="IPR036852">
    <property type="entry name" value="Peptidase_S8/S53_dom_sf"/>
</dbReference>
<dbReference type="InterPro" id="IPR000742">
    <property type="entry name" value="EGF"/>
</dbReference>
<keyword evidence="2 11" id="KW-0645">Protease</keyword>
<dbReference type="CTD" id="571235"/>
<evidence type="ECO:0000256" key="6">
    <source>
        <dbReference type="ARBA" id="ARBA00022801"/>
    </source>
</evidence>
<reference evidence="18" key="1">
    <citation type="submission" date="2025-08" db="UniProtKB">
        <authorList>
            <consortium name="RefSeq"/>
        </authorList>
    </citation>
    <scope>IDENTIFICATION</scope>
</reference>
<dbReference type="OrthoDB" id="300641at2759"/>
<dbReference type="InterPro" id="IPR022398">
    <property type="entry name" value="Peptidase_S8_His-AS"/>
</dbReference>
<comment type="similarity">
    <text evidence="1 11 12">Belongs to the peptidase S8 family.</text>
</comment>
<dbReference type="GeneID" id="105902634"/>
<evidence type="ECO:0000256" key="4">
    <source>
        <dbReference type="ARBA" id="ARBA00022729"/>
    </source>
</evidence>
<keyword evidence="14" id="KW-1133">Transmembrane helix</keyword>
<dbReference type="InterPro" id="IPR009030">
    <property type="entry name" value="Growth_fac_rcpt_cys_sf"/>
</dbReference>
<dbReference type="FunFam" id="3.40.50.200:FF:000002">
    <property type="entry name" value="Proprotein convertase subtilisin/kexin type 5"/>
    <property type="match status" value="1"/>
</dbReference>
<dbReference type="GO" id="GO:0000139">
    <property type="term" value="C:Golgi membrane"/>
    <property type="evidence" value="ECO:0007669"/>
    <property type="project" value="TreeGrafter"/>
</dbReference>
<feature type="compositionally biased region" description="Basic and acidic residues" evidence="13">
    <location>
        <begin position="178"/>
        <end position="195"/>
    </location>
</feature>
<dbReference type="InterPro" id="IPR015500">
    <property type="entry name" value="Peptidase_S8_subtilisin-rel"/>
</dbReference>
<evidence type="ECO:0000256" key="5">
    <source>
        <dbReference type="ARBA" id="ARBA00022737"/>
    </source>
</evidence>
<dbReference type="GO" id="GO:0004252">
    <property type="term" value="F:serine-type endopeptidase activity"/>
    <property type="evidence" value="ECO:0007669"/>
    <property type="project" value="UniProtKB-UniRule"/>
</dbReference>
<evidence type="ECO:0000256" key="15">
    <source>
        <dbReference type="SAM" id="SignalP"/>
    </source>
</evidence>
<dbReference type="SUPFAM" id="SSF52743">
    <property type="entry name" value="Subtilisin-like"/>
    <property type="match status" value="1"/>
</dbReference>
<dbReference type="PROSITE" id="PS00138">
    <property type="entry name" value="SUBTILASE_SER"/>
    <property type="match status" value="1"/>
</dbReference>
<feature type="compositionally biased region" description="Gly residues" evidence="13">
    <location>
        <begin position="1802"/>
        <end position="1813"/>
    </location>
</feature>
<evidence type="ECO:0000256" key="11">
    <source>
        <dbReference type="PROSITE-ProRule" id="PRU01240"/>
    </source>
</evidence>
<dbReference type="PANTHER" id="PTHR42884:SF30">
    <property type="entry name" value="PROPROTEIN CONVERTASE SUBTILISIN_KEXIN TYPE 5"/>
    <property type="match status" value="1"/>
</dbReference>
<dbReference type="PANTHER" id="PTHR42884">
    <property type="entry name" value="PROPROTEIN CONVERTASE SUBTILISIN/KEXIN-RELATED"/>
    <property type="match status" value="1"/>
</dbReference>
<dbReference type="Gene3D" id="2.60.120.260">
    <property type="entry name" value="Galactose-binding domain-like"/>
    <property type="match status" value="1"/>
</dbReference>
<evidence type="ECO:0000256" key="1">
    <source>
        <dbReference type="ARBA" id="ARBA00011073"/>
    </source>
</evidence>
<dbReference type="InterPro" id="IPR034182">
    <property type="entry name" value="Kexin/furin"/>
</dbReference>
<evidence type="ECO:0000256" key="14">
    <source>
        <dbReference type="SAM" id="Phobius"/>
    </source>
</evidence>
<feature type="active site" description="Charge relay system" evidence="10 11">
    <location>
        <position position="156"/>
    </location>
</feature>
<dbReference type="SUPFAM" id="SSF54897">
    <property type="entry name" value="Protease propeptides/inhibitors"/>
    <property type="match status" value="1"/>
</dbReference>
<keyword evidence="4 15" id="KW-0732">Signal</keyword>
<dbReference type="InterPro" id="IPR008979">
    <property type="entry name" value="Galactose-bd-like_sf"/>
</dbReference>
<keyword evidence="5" id="KW-0677">Repeat</keyword>
<evidence type="ECO:0000313" key="17">
    <source>
        <dbReference type="Proteomes" id="UP000515152"/>
    </source>
</evidence>
<evidence type="ECO:0000256" key="10">
    <source>
        <dbReference type="PIRSR" id="PIRSR615500-1"/>
    </source>
</evidence>
<keyword evidence="6 11" id="KW-0378">Hydrolase</keyword>
<dbReference type="GO" id="GO:0005802">
    <property type="term" value="C:trans-Golgi network"/>
    <property type="evidence" value="ECO:0007669"/>
    <property type="project" value="TreeGrafter"/>
</dbReference>
<dbReference type="InterPro" id="IPR000209">
    <property type="entry name" value="Peptidase_S8/S53_dom"/>
</dbReference>
<dbReference type="PROSITE" id="PS00137">
    <property type="entry name" value="SUBTILASE_HIS"/>
    <property type="match status" value="1"/>
</dbReference>
<dbReference type="InterPro" id="IPR002884">
    <property type="entry name" value="P_dom"/>
</dbReference>
<feature type="region of interest" description="Disordered" evidence="13">
    <location>
        <begin position="173"/>
        <end position="195"/>
    </location>
</feature>
<evidence type="ECO:0000313" key="18">
    <source>
        <dbReference type="RefSeq" id="XP_012685767.2"/>
    </source>
</evidence>
<feature type="region of interest" description="Disordered" evidence="13">
    <location>
        <begin position="1763"/>
        <end position="1783"/>
    </location>
</feature>
<name>A0A6P3W1M0_CLUHA</name>
<feature type="active site" description="Charge relay system" evidence="10 11">
    <location>
        <position position="371"/>
    </location>
</feature>
<evidence type="ECO:0000256" key="13">
    <source>
        <dbReference type="SAM" id="MobiDB-lite"/>
    </source>
</evidence>
<keyword evidence="14" id="KW-0472">Membrane</keyword>
<accession>A0A6P3W1M0</accession>
<dbReference type="InterPro" id="IPR032815">
    <property type="entry name" value="S8_pro-domain"/>
</dbReference>
<dbReference type="Pfam" id="PF14843">
    <property type="entry name" value="GF_recep_IV"/>
    <property type="match status" value="1"/>
</dbReference>
<dbReference type="Gene3D" id="2.10.220.10">
    <property type="entry name" value="Hormone Receptor, Insulin-like Growth Factor Receptor 1, Chain A, domain 2"/>
    <property type="match status" value="15"/>
</dbReference>
<dbReference type="SMART" id="SM00181">
    <property type="entry name" value="EGF"/>
    <property type="match status" value="14"/>
</dbReference>
<dbReference type="Gene3D" id="3.40.50.200">
    <property type="entry name" value="Peptidase S8/S53 domain"/>
    <property type="match status" value="1"/>
</dbReference>
<dbReference type="CDD" id="cd04059">
    <property type="entry name" value="Peptidases_S8_Protein_convertases_Kexins_Furin-like"/>
    <property type="match status" value="1"/>
</dbReference>
<dbReference type="SUPFAM" id="SSF57184">
    <property type="entry name" value="Growth factor receptor domain"/>
    <property type="match status" value="7"/>
</dbReference>
<feature type="region of interest" description="Disordered" evidence="13">
    <location>
        <begin position="1795"/>
        <end position="1844"/>
    </location>
</feature>